<keyword evidence="9" id="KW-1185">Reference proteome</keyword>
<dbReference type="GO" id="GO:0000981">
    <property type="term" value="F:DNA-binding transcription factor activity, RNA polymerase II-specific"/>
    <property type="evidence" value="ECO:0007669"/>
    <property type="project" value="TreeGrafter"/>
</dbReference>
<dbReference type="EMBL" id="JACDTQ010002427">
    <property type="protein sequence ID" value="KAF5918861.1"/>
    <property type="molecule type" value="Genomic_DNA"/>
</dbReference>
<feature type="domain" description="YAP binding" evidence="7">
    <location>
        <begin position="246"/>
        <end position="292"/>
    </location>
</feature>
<organism evidence="8 9">
    <name type="scientific">Diceros bicornis minor</name>
    <name type="common">South-central black rhinoceros</name>
    <dbReference type="NCBI Taxonomy" id="77932"/>
    <lineage>
        <taxon>Eukaryota</taxon>
        <taxon>Metazoa</taxon>
        <taxon>Chordata</taxon>
        <taxon>Craniata</taxon>
        <taxon>Vertebrata</taxon>
        <taxon>Euteleostomi</taxon>
        <taxon>Mammalia</taxon>
        <taxon>Eutheria</taxon>
        <taxon>Laurasiatheria</taxon>
        <taxon>Perissodactyla</taxon>
        <taxon>Rhinocerotidae</taxon>
        <taxon>Diceros</taxon>
    </lineage>
</organism>
<dbReference type="GO" id="GO:0005667">
    <property type="term" value="C:transcription regulator complex"/>
    <property type="evidence" value="ECO:0007669"/>
    <property type="project" value="TreeGrafter"/>
</dbReference>
<dbReference type="GO" id="GO:0005634">
    <property type="term" value="C:nucleus"/>
    <property type="evidence" value="ECO:0007669"/>
    <property type="project" value="UniProtKB-SubCell"/>
</dbReference>
<protein>
    <recommendedName>
        <fullName evidence="7">YAP binding domain-containing protein</fullName>
    </recommendedName>
</protein>
<keyword evidence="2" id="KW-0805">Transcription regulation</keyword>
<accession>A0A7J7ET59</accession>
<comment type="caution">
    <text evidence="8">The sequence shown here is derived from an EMBL/GenBank/DDBJ whole genome shotgun (WGS) entry which is preliminary data.</text>
</comment>
<comment type="subcellular location">
    <subcellularLocation>
        <location evidence="1">Nucleus</location>
    </subcellularLocation>
</comment>
<proteinExistence type="predicted"/>
<dbReference type="Gene3D" id="2.70.50.80">
    <property type="match status" value="1"/>
</dbReference>
<feature type="region of interest" description="Disordered" evidence="6">
    <location>
        <begin position="190"/>
        <end position="209"/>
    </location>
</feature>
<dbReference type="Pfam" id="PF17725">
    <property type="entry name" value="YBD"/>
    <property type="match status" value="1"/>
</dbReference>
<keyword evidence="3" id="KW-0238">DNA-binding</keyword>
<keyword evidence="5" id="KW-0539">Nucleus</keyword>
<name>A0A7J7ET59_DICBM</name>
<dbReference type="InterPro" id="IPR050937">
    <property type="entry name" value="TEC1_TEAD_TF"/>
</dbReference>
<evidence type="ECO:0000256" key="6">
    <source>
        <dbReference type="SAM" id="MobiDB-lite"/>
    </source>
</evidence>
<dbReference type="GO" id="GO:0035329">
    <property type="term" value="P:hippo signaling"/>
    <property type="evidence" value="ECO:0007669"/>
    <property type="project" value="TreeGrafter"/>
</dbReference>
<dbReference type="PANTHER" id="PTHR11834">
    <property type="entry name" value="TRANSCRIPTIONAL ENHANCER FACTOR TEF RELATED"/>
    <property type="match status" value="1"/>
</dbReference>
<evidence type="ECO:0000313" key="8">
    <source>
        <dbReference type="EMBL" id="KAF5918861.1"/>
    </source>
</evidence>
<feature type="compositionally biased region" description="Basic and acidic residues" evidence="6">
    <location>
        <begin position="192"/>
        <end position="202"/>
    </location>
</feature>
<dbReference type="AlphaFoldDB" id="A0A7J7ET59"/>
<evidence type="ECO:0000259" key="7">
    <source>
        <dbReference type="Pfam" id="PF17725"/>
    </source>
</evidence>
<reference evidence="8 9" key="1">
    <citation type="journal article" date="2020" name="Mol. Biol. Evol.">
        <title>Interspecific Gene Flow and the Evolution of Specialization in Black and White Rhinoceros.</title>
        <authorList>
            <person name="Moodley Y."/>
            <person name="Westbury M.V."/>
            <person name="Russo I.M."/>
            <person name="Gopalakrishnan S."/>
            <person name="Rakotoarivelo A."/>
            <person name="Olsen R.A."/>
            <person name="Prost S."/>
            <person name="Tunstall T."/>
            <person name="Ryder O.A."/>
            <person name="Dalen L."/>
            <person name="Bruford M.W."/>
        </authorList>
    </citation>
    <scope>NUCLEOTIDE SEQUENCE [LARGE SCALE GENOMIC DNA]</scope>
    <source>
        <strain evidence="8">SBR-YM</strain>
        <tissue evidence="8">Skin</tissue>
    </source>
</reference>
<sequence length="417" mass="45404">MSLPDFLYASTDMQWEFEGICNANSQAFQAFCGSRLQLLSPCVGQGTMAGQSEQSEAPFPVSSSPRAGCLAGELSQLPPRQVSGCQRGWLQGSRPGGRCMQMSQVGEFRSSQLPQDPPASAASWGASASRLTAQCRAIVLRRLWEQLRGRVKEFCNIYLYLCGKDDNFYLFEQLYPKLKTCHKLTNQKKKQIGPEEPHERHLTVSPSPPCPPLRRNGGGLTLVVNACCRDSCDERITPPLFHFQQADLNCNIQDDAGAFYGVTSQYESSENMTVTCSTKVCSFGKQVVEKVEGRLFPSFQASLGQQVLLFGVSSFPPPSFSLLLLKRQNDLKAAERRQGGRPSAGLPGCLRSALPCPASGVQCRLQPRGGALVWNWVWIGPAAIRRCPPTPSSTGTSGHVDDNPGGIQLAGTCLLKP</sequence>
<dbReference type="GO" id="GO:0048568">
    <property type="term" value="P:embryonic organ development"/>
    <property type="evidence" value="ECO:0007669"/>
    <property type="project" value="TreeGrafter"/>
</dbReference>
<dbReference type="PANTHER" id="PTHR11834:SF4">
    <property type="entry name" value="TRANSCRIPTIONAL ENHANCER FACTOR TEF-1"/>
    <property type="match status" value="1"/>
</dbReference>
<keyword evidence="4" id="KW-0804">Transcription</keyword>
<dbReference type="Proteomes" id="UP000551758">
    <property type="component" value="Unassembled WGS sequence"/>
</dbReference>
<evidence type="ECO:0000256" key="1">
    <source>
        <dbReference type="ARBA" id="ARBA00004123"/>
    </source>
</evidence>
<evidence type="ECO:0000256" key="2">
    <source>
        <dbReference type="ARBA" id="ARBA00023015"/>
    </source>
</evidence>
<gene>
    <name evidence="8" type="ORF">HPG69_005901</name>
</gene>
<evidence type="ECO:0000313" key="9">
    <source>
        <dbReference type="Proteomes" id="UP000551758"/>
    </source>
</evidence>
<evidence type="ECO:0000256" key="3">
    <source>
        <dbReference type="ARBA" id="ARBA00023125"/>
    </source>
</evidence>
<dbReference type="InterPro" id="IPR041086">
    <property type="entry name" value="YBD"/>
</dbReference>
<dbReference type="GO" id="GO:0000978">
    <property type="term" value="F:RNA polymerase II cis-regulatory region sequence-specific DNA binding"/>
    <property type="evidence" value="ECO:0007669"/>
    <property type="project" value="TreeGrafter"/>
</dbReference>
<evidence type="ECO:0000256" key="5">
    <source>
        <dbReference type="ARBA" id="ARBA00023242"/>
    </source>
</evidence>
<evidence type="ECO:0000256" key="4">
    <source>
        <dbReference type="ARBA" id="ARBA00023163"/>
    </source>
</evidence>